<dbReference type="InterPro" id="IPR022548">
    <property type="entry name" value="DUF2846"/>
</dbReference>
<dbReference type="EMBL" id="RYDJ01000002">
    <property type="protein sequence ID" value="RTZ06981.1"/>
    <property type="molecule type" value="Genomic_DNA"/>
</dbReference>
<keyword evidence="1" id="KW-0732">Signal</keyword>
<feature type="chain" id="PRO_5018712137" evidence="1">
    <location>
        <begin position="25"/>
        <end position="142"/>
    </location>
</feature>
<dbReference type="Pfam" id="PF11008">
    <property type="entry name" value="DUF2846"/>
    <property type="match status" value="1"/>
</dbReference>
<organism evidence="3 4">
    <name type="scientific">Flavobacterium bomense</name>
    <dbReference type="NCBI Taxonomy" id="2497483"/>
    <lineage>
        <taxon>Bacteria</taxon>
        <taxon>Pseudomonadati</taxon>
        <taxon>Bacteroidota</taxon>
        <taxon>Flavobacteriia</taxon>
        <taxon>Flavobacteriales</taxon>
        <taxon>Flavobacteriaceae</taxon>
        <taxon>Flavobacterium</taxon>
    </lineage>
</organism>
<comment type="caution">
    <text evidence="3">The sequence shown here is derived from an EMBL/GenBank/DDBJ whole genome shotgun (WGS) entry which is preliminary data.</text>
</comment>
<sequence>MKKINKHLLLSFLIFLCFTSFINAQHKEKTGKIYFLRSTGISGSGSAFKMFIDDKFVCKLNNKKYSVHEVAEGKHNCFVKGGRKKPGESAEKFEVQVEAGKITYVQLVYEIGIFEYYLYFKEVMEEIALKKIEKMSEDTKCF</sequence>
<evidence type="ECO:0000256" key="1">
    <source>
        <dbReference type="SAM" id="SignalP"/>
    </source>
</evidence>
<gene>
    <name evidence="3" type="ORF">EKL98_02970</name>
</gene>
<keyword evidence="4" id="KW-1185">Reference proteome</keyword>
<evidence type="ECO:0000313" key="4">
    <source>
        <dbReference type="Proteomes" id="UP000280825"/>
    </source>
</evidence>
<protein>
    <submittedName>
        <fullName evidence="3">DUF2846 domain-containing protein</fullName>
    </submittedName>
</protein>
<reference evidence="3 4" key="1">
    <citation type="submission" date="2018-12" db="EMBL/GenBank/DDBJ databases">
        <title>Flavobacterium sp. nov., isolated from glacier ice.</title>
        <authorList>
            <person name="Liu Q."/>
            <person name="Xin Y.-H."/>
        </authorList>
    </citation>
    <scope>NUCLEOTIDE SEQUENCE [LARGE SCALE GENOMIC DNA]</scope>
    <source>
        <strain evidence="3 4">RB1N8</strain>
    </source>
</reference>
<name>A0A3S0N1H6_9FLAO</name>
<dbReference type="AlphaFoldDB" id="A0A3S0N1H6"/>
<evidence type="ECO:0000259" key="2">
    <source>
        <dbReference type="Pfam" id="PF11008"/>
    </source>
</evidence>
<feature type="domain" description="DUF2846" evidence="2">
    <location>
        <begin position="28"/>
        <end position="110"/>
    </location>
</feature>
<evidence type="ECO:0000313" key="3">
    <source>
        <dbReference type="EMBL" id="RTZ06981.1"/>
    </source>
</evidence>
<dbReference type="Proteomes" id="UP000280825">
    <property type="component" value="Unassembled WGS sequence"/>
</dbReference>
<accession>A0A3S0N1H6</accession>
<dbReference type="RefSeq" id="WP_126561519.1">
    <property type="nucleotide sequence ID" value="NZ_RYDJ01000002.1"/>
</dbReference>
<feature type="signal peptide" evidence="1">
    <location>
        <begin position="1"/>
        <end position="24"/>
    </location>
</feature>
<proteinExistence type="predicted"/>